<feature type="chain" id="PRO_5041331351" evidence="2">
    <location>
        <begin position="26"/>
        <end position="139"/>
    </location>
</feature>
<accession>A0AA39G0G9</accession>
<feature type="compositionally biased region" description="Low complexity" evidence="1">
    <location>
        <begin position="30"/>
        <end position="48"/>
    </location>
</feature>
<dbReference type="Proteomes" id="UP001168972">
    <property type="component" value="Unassembled WGS sequence"/>
</dbReference>
<gene>
    <name evidence="3" type="ORF">PV327_007925</name>
</gene>
<evidence type="ECO:0000313" key="4">
    <source>
        <dbReference type="Proteomes" id="UP001168972"/>
    </source>
</evidence>
<name>A0AA39G0G9_MICHY</name>
<sequence>MTRRRSQLRQCVVLRIVAFWSQALALTHKQSPPSRPQSVSPIPRSPQSHQSLQVHVTRSPTPRPSSAHHHSQLHQAQSTGNINSGITGIHQSQHSHQQQQQVPQSYSIHHNRHPKQEIDSTSPKPEGFDLSKSASVAGE</sequence>
<evidence type="ECO:0000256" key="1">
    <source>
        <dbReference type="SAM" id="MobiDB-lite"/>
    </source>
</evidence>
<dbReference type="AlphaFoldDB" id="A0AA39G0G9"/>
<reference evidence="3" key="2">
    <citation type="submission" date="2023-03" db="EMBL/GenBank/DDBJ databases">
        <authorList>
            <person name="Inwood S.N."/>
            <person name="Skelly J.G."/>
            <person name="Guhlin J."/>
            <person name="Harrop T.W.R."/>
            <person name="Goldson S.G."/>
            <person name="Dearden P.K."/>
        </authorList>
    </citation>
    <scope>NUCLEOTIDE SEQUENCE</scope>
    <source>
        <strain evidence="3">Lincoln</strain>
        <tissue evidence="3">Whole body</tissue>
    </source>
</reference>
<comment type="caution">
    <text evidence="3">The sequence shown here is derived from an EMBL/GenBank/DDBJ whole genome shotgun (WGS) entry which is preliminary data.</text>
</comment>
<reference evidence="3" key="1">
    <citation type="journal article" date="2023" name="bioRxiv">
        <title>Scaffold-level genome assemblies of two parasitoid biocontrol wasps reveal the parthenogenesis mechanism and an associated novel virus.</title>
        <authorList>
            <person name="Inwood S."/>
            <person name="Skelly J."/>
            <person name="Guhlin J."/>
            <person name="Harrop T."/>
            <person name="Goldson S."/>
            <person name="Dearden P."/>
        </authorList>
    </citation>
    <scope>NUCLEOTIDE SEQUENCE</scope>
    <source>
        <strain evidence="3">Lincoln</strain>
        <tissue evidence="3">Whole body</tissue>
    </source>
</reference>
<feature type="signal peptide" evidence="2">
    <location>
        <begin position="1"/>
        <end position="25"/>
    </location>
</feature>
<keyword evidence="4" id="KW-1185">Reference proteome</keyword>
<feature type="region of interest" description="Disordered" evidence="1">
    <location>
        <begin position="29"/>
        <end position="139"/>
    </location>
</feature>
<feature type="compositionally biased region" description="Polar residues" evidence="1">
    <location>
        <begin position="49"/>
        <end position="60"/>
    </location>
</feature>
<proteinExistence type="predicted"/>
<feature type="compositionally biased region" description="Low complexity" evidence="1">
    <location>
        <begin position="90"/>
        <end position="108"/>
    </location>
</feature>
<evidence type="ECO:0000313" key="3">
    <source>
        <dbReference type="EMBL" id="KAK0179103.1"/>
    </source>
</evidence>
<organism evidence="3 4">
    <name type="scientific">Microctonus hyperodae</name>
    <name type="common">Parasitoid wasp</name>
    <dbReference type="NCBI Taxonomy" id="165561"/>
    <lineage>
        <taxon>Eukaryota</taxon>
        <taxon>Metazoa</taxon>
        <taxon>Ecdysozoa</taxon>
        <taxon>Arthropoda</taxon>
        <taxon>Hexapoda</taxon>
        <taxon>Insecta</taxon>
        <taxon>Pterygota</taxon>
        <taxon>Neoptera</taxon>
        <taxon>Endopterygota</taxon>
        <taxon>Hymenoptera</taxon>
        <taxon>Apocrita</taxon>
        <taxon>Ichneumonoidea</taxon>
        <taxon>Braconidae</taxon>
        <taxon>Euphorinae</taxon>
        <taxon>Microctonus</taxon>
    </lineage>
</organism>
<evidence type="ECO:0000256" key="2">
    <source>
        <dbReference type="SAM" id="SignalP"/>
    </source>
</evidence>
<keyword evidence="2" id="KW-0732">Signal</keyword>
<protein>
    <submittedName>
        <fullName evidence="3">Uncharacterized protein</fullName>
    </submittedName>
</protein>
<dbReference type="EMBL" id="JAQQBR010000004">
    <property type="protein sequence ID" value="KAK0179103.1"/>
    <property type="molecule type" value="Genomic_DNA"/>
</dbReference>